<feature type="domain" description="Pyruvate carboxyltransferase" evidence="5">
    <location>
        <begin position="1"/>
        <end position="250"/>
    </location>
</feature>
<evidence type="ECO:0000313" key="6">
    <source>
        <dbReference type="EMBL" id="EMA46630.1"/>
    </source>
</evidence>
<dbReference type="PANTHER" id="PTHR42880">
    <property type="entry name" value="HOMOCITRATE SYNTHASE"/>
    <property type="match status" value="1"/>
</dbReference>
<dbReference type="Proteomes" id="UP000011568">
    <property type="component" value="Unassembled WGS sequence"/>
</dbReference>
<dbReference type="EMBL" id="AOMC01000087">
    <property type="protein sequence ID" value="EMA46630.1"/>
    <property type="molecule type" value="Genomic_DNA"/>
</dbReference>
<dbReference type="PANTHER" id="PTHR42880:SF1">
    <property type="entry name" value="ISOPROPYLMALATE_HOMOCITRATE_CITRAMALATE SYNTHASE FAMILY PROTEIN"/>
    <property type="match status" value="1"/>
</dbReference>
<evidence type="ECO:0000256" key="2">
    <source>
        <dbReference type="ARBA" id="ARBA00022679"/>
    </source>
</evidence>
<keyword evidence="2" id="KW-0808">Transferase</keyword>
<feature type="region of interest" description="Disordered" evidence="4">
    <location>
        <begin position="342"/>
        <end position="362"/>
    </location>
</feature>
<dbReference type="InterPro" id="IPR054691">
    <property type="entry name" value="LeuA/HCS_post-cat"/>
</dbReference>
<evidence type="ECO:0000256" key="1">
    <source>
        <dbReference type="ARBA" id="ARBA00006154"/>
    </source>
</evidence>
<dbReference type="STRING" id="931277.C448_05993"/>
<comment type="catalytic activity">
    <reaction evidence="3">
        <text>acetyl-CoA + 2-oxoglutarate + H2O = (2R)-homocitrate + CoA + H(+)</text>
        <dbReference type="Rhea" id="RHEA:12929"/>
        <dbReference type="ChEBI" id="CHEBI:15377"/>
        <dbReference type="ChEBI" id="CHEBI:15378"/>
        <dbReference type="ChEBI" id="CHEBI:16810"/>
        <dbReference type="ChEBI" id="CHEBI:57287"/>
        <dbReference type="ChEBI" id="CHEBI:57288"/>
        <dbReference type="ChEBI" id="CHEBI:58884"/>
        <dbReference type="EC" id="2.3.3.14"/>
    </reaction>
    <physiologicalReaction direction="left-to-right" evidence="3">
        <dbReference type="Rhea" id="RHEA:12930"/>
    </physiologicalReaction>
</comment>
<dbReference type="RefSeq" id="WP_004052718.1">
    <property type="nucleotide sequence ID" value="NZ_AOMC01000087.1"/>
</dbReference>
<dbReference type="GO" id="GO:0019752">
    <property type="term" value="P:carboxylic acid metabolic process"/>
    <property type="evidence" value="ECO:0007669"/>
    <property type="project" value="InterPro"/>
</dbReference>
<comment type="caution">
    <text evidence="6">The sequence shown here is derived from an EMBL/GenBank/DDBJ whole genome shotgun (WGS) entry which is preliminary data.</text>
</comment>
<organism evidence="6 7">
    <name type="scientific">Halococcus morrhuae DSM 1307</name>
    <dbReference type="NCBI Taxonomy" id="931277"/>
    <lineage>
        <taxon>Archaea</taxon>
        <taxon>Methanobacteriati</taxon>
        <taxon>Methanobacteriota</taxon>
        <taxon>Stenosarchaea group</taxon>
        <taxon>Halobacteria</taxon>
        <taxon>Halobacteriales</taxon>
        <taxon>Halococcaceae</taxon>
        <taxon>Halococcus</taxon>
    </lineage>
</organism>
<dbReference type="InterPro" id="IPR013785">
    <property type="entry name" value="Aldolase_TIM"/>
</dbReference>
<name>M0MQ89_HALMO</name>
<dbReference type="Pfam" id="PF00682">
    <property type="entry name" value="HMGL-like"/>
    <property type="match status" value="1"/>
</dbReference>
<keyword evidence="7" id="KW-1185">Reference proteome</keyword>
<dbReference type="Gene3D" id="3.20.20.70">
    <property type="entry name" value="Aldolase class I"/>
    <property type="match status" value="1"/>
</dbReference>
<evidence type="ECO:0000259" key="5">
    <source>
        <dbReference type="PROSITE" id="PS50991"/>
    </source>
</evidence>
<dbReference type="CDD" id="cd03174">
    <property type="entry name" value="DRE_TIM_metallolyase"/>
    <property type="match status" value="1"/>
</dbReference>
<dbReference type="AlphaFoldDB" id="M0MQ89"/>
<dbReference type="InterPro" id="IPR000891">
    <property type="entry name" value="PYR_CT"/>
</dbReference>
<dbReference type="Gene3D" id="1.10.238.260">
    <property type="match status" value="1"/>
</dbReference>
<dbReference type="InterPro" id="IPR002034">
    <property type="entry name" value="AIPM/Hcit_synth_CS"/>
</dbReference>
<dbReference type="OrthoDB" id="6555at2157"/>
<dbReference type="PROSITE" id="PS50991">
    <property type="entry name" value="PYR_CT"/>
    <property type="match status" value="1"/>
</dbReference>
<accession>M0MQ89</accession>
<dbReference type="Pfam" id="PF22617">
    <property type="entry name" value="HCS_D2"/>
    <property type="match status" value="1"/>
</dbReference>
<reference evidence="6 7" key="1">
    <citation type="journal article" date="2014" name="PLoS Genet.">
        <title>Phylogenetically driven sequencing of extremely halophilic archaea reveals strategies for static and dynamic osmo-response.</title>
        <authorList>
            <person name="Becker E.A."/>
            <person name="Seitzer P.M."/>
            <person name="Tritt A."/>
            <person name="Larsen D."/>
            <person name="Krusor M."/>
            <person name="Yao A.I."/>
            <person name="Wu D."/>
            <person name="Madern D."/>
            <person name="Eisen J.A."/>
            <person name="Darling A.E."/>
            <person name="Facciotti M.T."/>
        </authorList>
    </citation>
    <scope>NUCLEOTIDE SEQUENCE [LARGE SCALE GENOMIC DNA]</scope>
    <source>
        <strain evidence="6 7">DSM 1307</strain>
    </source>
</reference>
<dbReference type="eggNOG" id="arCOG02092">
    <property type="taxonomic scope" value="Archaea"/>
</dbReference>
<evidence type="ECO:0000313" key="7">
    <source>
        <dbReference type="Proteomes" id="UP000011568"/>
    </source>
</evidence>
<comment type="similarity">
    <text evidence="1">Belongs to the alpha-IPM synthase/homocitrate synthase family.</text>
</comment>
<gene>
    <name evidence="6" type="primary">aksA</name>
    <name evidence="6" type="ORF">C448_05993</name>
</gene>
<dbReference type="GO" id="GO:0004410">
    <property type="term" value="F:homocitrate synthase activity"/>
    <property type="evidence" value="ECO:0007669"/>
    <property type="project" value="UniProtKB-EC"/>
</dbReference>
<sequence>MQLTDVTIRESAQMPGRSYTAEQRIQAGEAIDSLGVDRLQPGFPAAGEIEREVVRELSSRADAETVAIARALEQDVEAAVAANADVVEVFAPISELHLKHDLGKSRDEVLEMMDDALRVGRKEGITVQLMILDGFRTENEHLLQVFERFDDLRMIGLADTVGRRSPTSVRSTLEQLSSHVDIGRVGVHFHNDLGVGSANVLTAYECGVSNADLSIAALGERVGNPALEEIVAIGDLEYDDSFGVDPQRLIPVADEVIDALGEEISARKPILGREATTHEAGLHTAAMLDEPSAFEPFDPSRFGGERTLIFGEGTGRGGARKILESVGIKPNKNTIDDFLKRLSEQGPMDREDAQQLAEDKAF</sequence>
<dbReference type="SUPFAM" id="SSF51569">
    <property type="entry name" value="Aldolase"/>
    <property type="match status" value="1"/>
</dbReference>
<dbReference type="PROSITE" id="PS00816">
    <property type="entry name" value="AIPM_HOMOCIT_SYNTH_2"/>
    <property type="match status" value="1"/>
</dbReference>
<proteinExistence type="inferred from homology"/>
<protein>
    <submittedName>
        <fullName evidence="6">Trans-homoaconitate synthase</fullName>
    </submittedName>
</protein>
<evidence type="ECO:0000256" key="3">
    <source>
        <dbReference type="ARBA" id="ARBA00048363"/>
    </source>
</evidence>
<evidence type="ECO:0000256" key="4">
    <source>
        <dbReference type="SAM" id="MobiDB-lite"/>
    </source>
</evidence>